<dbReference type="OrthoDB" id="432970at2759"/>
<accession>A0A9X0ATX7</accession>
<evidence type="ECO:0000256" key="1">
    <source>
        <dbReference type="ARBA" id="ARBA00022723"/>
    </source>
</evidence>
<proteinExistence type="predicted"/>
<dbReference type="AlphaFoldDB" id="A0A9X0ATX7"/>
<feature type="domain" description="MYND-type" evidence="4">
    <location>
        <begin position="300"/>
        <end position="342"/>
    </location>
</feature>
<keyword evidence="6" id="KW-1185">Reference proteome</keyword>
<organism evidence="5 6">
    <name type="scientific">Sclerotinia nivalis</name>
    <dbReference type="NCBI Taxonomy" id="352851"/>
    <lineage>
        <taxon>Eukaryota</taxon>
        <taxon>Fungi</taxon>
        <taxon>Dikarya</taxon>
        <taxon>Ascomycota</taxon>
        <taxon>Pezizomycotina</taxon>
        <taxon>Leotiomycetes</taxon>
        <taxon>Helotiales</taxon>
        <taxon>Sclerotiniaceae</taxon>
        <taxon>Sclerotinia</taxon>
    </lineage>
</organism>
<evidence type="ECO:0000256" key="2">
    <source>
        <dbReference type="ARBA" id="ARBA00022771"/>
    </source>
</evidence>
<dbReference type="Pfam" id="PF01753">
    <property type="entry name" value="zf-MYND"/>
    <property type="match status" value="2"/>
</dbReference>
<dbReference type="GO" id="GO:0008270">
    <property type="term" value="F:zinc ion binding"/>
    <property type="evidence" value="ECO:0007669"/>
    <property type="project" value="UniProtKB-KW"/>
</dbReference>
<keyword evidence="3" id="KW-0862">Zinc</keyword>
<sequence length="420" mass="47891">MASAEPTAPKPTPARLPTLAPIPLRTLTTLINYECLIRDPRYKSYSLHDINLKADDPRIVSLRRNTFYHDPPVQQSSYIPPTFRAHPNRKTEAGDFSSAQLEHVFYQSRWQNRSIILAQVFQQFFLACAENQQVIVQIRNEQPKLVKACDVVLSHFHVSDLRQPHIENRVQQSQGSDTHNSYFTGHGEKFPKPVLVFPPPYTSVGPVGTPYNDDIFVVGMAHIEYGEMGLLGEPYFIGNGKQWQRSMTTKVCKKVFESNRQMLNTSNLSERQNNIEGIKECALKAMQRWTNREVPTFQWCEYCGVGGENLINCVECEKEGKIIRFCGAEHQEKAWEVHKFTCEGNKAKGLWTAGQCCEYCGVGGDLITCRKCEKKGKFVKYCSAKHGNKDWKLHQFTCEPGLWDTVKRLGESLKPRARVG</sequence>
<dbReference type="Gene3D" id="6.10.140.2220">
    <property type="match status" value="2"/>
</dbReference>
<keyword evidence="1" id="KW-0479">Metal-binding</keyword>
<dbReference type="SUPFAM" id="SSF144232">
    <property type="entry name" value="HIT/MYND zinc finger-like"/>
    <property type="match status" value="2"/>
</dbReference>
<evidence type="ECO:0000313" key="5">
    <source>
        <dbReference type="EMBL" id="KAJ8067123.1"/>
    </source>
</evidence>
<gene>
    <name evidence="5" type="ORF">OCU04_004498</name>
</gene>
<comment type="caution">
    <text evidence="5">The sequence shown here is derived from an EMBL/GenBank/DDBJ whole genome shotgun (WGS) entry which is preliminary data.</text>
</comment>
<reference evidence="5" key="1">
    <citation type="submission" date="2022-11" db="EMBL/GenBank/DDBJ databases">
        <title>Genome Resource of Sclerotinia nivalis Strain SnTB1, a Plant Pathogen Isolated from American Ginseng.</title>
        <authorList>
            <person name="Fan S."/>
        </authorList>
    </citation>
    <scope>NUCLEOTIDE SEQUENCE</scope>
    <source>
        <strain evidence="5">SnTB1</strain>
    </source>
</reference>
<evidence type="ECO:0000256" key="3">
    <source>
        <dbReference type="ARBA" id="ARBA00022833"/>
    </source>
</evidence>
<feature type="domain" description="MYND-type" evidence="4">
    <location>
        <begin position="357"/>
        <end position="398"/>
    </location>
</feature>
<dbReference type="InterPro" id="IPR002893">
    <property type="entry name" value="Znf_MYND"/>
</dbReference>
<dbReference type="EMBL" id="JAPEIS010000004">
    <property type="protein sequence ID" value="KAJ8067123.1"/>
    <property type="molecule type" value="Genomic_DNA"/>
</dbReference>
<dbReference type="Proteomes" id="UP001152300">
    <property type="component" value="Unassembled WGS sequence"/>
</dbReference>
<keyword evidence="2" id="KW-0863">Zinc-finger</keyword>
<evidence type="ECO:0000313" key="6">
    <source>
        <dbReference type="Proteomes" id="UP001152300"/>
    </source>
</evidence>
<evidence type="ECO:0000259" key="4">
    <source>
        <dbReference type="Pfam" id="PF01753"/>
    </source>
</evidence>
<name>A0A9X0ATX7_9HELO</name>
<protein>
    <recommendedName>
        <fullName evidence="4">MYND-type domain-containing protein</fullName>
    </recommendedName>
</protein>